<accession>A0A699HHS3</accession>
<proteinExistence type="predicted"/>
<dbReference type="PANTHER" id="PTHR11439">
    <property type="entry name" value="GAG-POL-RELATED RETROTRANSPOSON"/>
    <property type="match status" value="1"/>
</dbReference>
<dbReference type="EMBL" id="BKCJ010166661">
    <property type="protein sequence ID" value="GEY29309.1"/>
    <property type="molecule type" value="Genomic_DNA"/>
</dbReference>
<comment type="caution">
    <text evidence="1">The sequence shown here is derived from an EMBL/GenBank/DDBJ whole genome shotgun (WGS) entry which is preliminary data.</text>
</comment>
<protein>
    <recommendedName>
        <fullName evidence="2">Reverse transcriptase Ty1/copia-type domain-containing protein</fullName>
    </recommendedName>
</protein>
<sequence length="434" mass="48621">MVEQAKLKLDLVRNPVNHTDYQSMIGSLMYVTSSRPDIMFATYMYARYQANPNEHHVSAINRIFRYLKRTINLGLWYLKDSGFDLTAYSDADHAGCHLDQKIESKYVAVSSCCAQVLWMRTQLTDYGFYYDKLPNYCDSKSEIAISCNPVQHTRTKLIDVRTGIDLPWSLSSHLGKLVKVGDESYSDAFSIIFYYIQYTTTYLPFTNMPTSMNLTAIKGHQCIGDNSNTLCGLMGGSIPLLSLRFSSKGEKLGSTSIRIPIVSCTSFGILFVPGLKPKVLSLTRGGLGKIMRMYLTESDSELSKETSSKILPGGDRSCRKTFKPIASLILRLMSVERASVLHQPDRVRSQRHHVVPIKDLNGVLISLVARFGVISKSTDRIFISHRGIVSHTLKMLYMYKALPCHPMCADDARTSCNTPKMGRSGIRSPGRVTS</sequence>
<gene>
    <name evidence="1" type="ORF">Tci_401283</name>
</gene>
<reference evidence="1" key="1">
    <citation type="journal article" date="2019" name="Sci. Rep.">
        <title>Draft genome of Tanacetum cinerariifolium, the natural source of mosquito coil.</title>
        <authorList>
            <person name="Yamashiro T."/>
            <person name="Shiraishi A."/>
            <person name="Satake H."/>
            <person name="Nakayama K."/>
        </authorList>
    </citation>
    <scope>NUCLEOTIDE SEQUENCE</scope>
</reference>
<evidence type="ECO:0000313" key="1">
    <source>
        <dbReference type="EMBL" id="GEY29309.1"/>
    </source>
</evidence>
<dbReference type="PANTHER" id="PTHR11439:SF495">
    <property type="entry name" value="REVERSE TRANSCRIPTASE, RNA-DEPENDENT DNA POLYMERASE-RELATED"/>
    <property type="match status" value="1"/>
</dbReference>
<evidence type="ECO:0008006" key="2">
    <source>
        <dbReference type="Google" id="ProtNLM"/>
    </source>
</evidence>
<name>A0A699HHS3_TANCI</name>
<organism evidence="1">
    <name type="scientific">Tanacetum cinerariifolium</name>
    <name type="common">Dalmatian daisy</name>
    <name type="synonym">Chrysanthemum cinerariifolium</name>
    <dbReference type="NCBI Taxonomy" id="118510"/>
    <lineage>
        <taxon>Eukaryota</taxon>
        <taxon>Viridiplantae</taxon>
        <taxon>Streptophyta</taxon>
        <taxon>Embryophyta</taxon>
        <taxon>Tracheophyta</taxon>
        <taxon>Spermatophyta</taxon>
        <taxon>Magnoliopsida</taxon>
        <taxon>eudicotyledons</taxon>
        <taxon>Gunneridae</taxon>
        <taxon>Pentapetalae</taxon>
        <taxon>asterids</taxon>
        <taxon>campanulids</taxon>
        <taxon>Asterales</taxon>
        <taxon>Asteraceae</taxon>
        <taxon>Asteroideae</taxon>
        <taxon>Anthemideae</taxon>
        <taxon>Anthemidinae</taxon>
        <taxon>Tanacetum</taxon>
    </lineage>
</organism>
<dbReference type="AlphaFoldDB" id="A0A699HHS3"/>
<dbReference type="CDD" id="cd09272">
    <property type="entry name" value="RNase_HI_RT_Ty1"/>
    <property type="match status" value="1"/>
</dbReference>